<sequence>MAPATTNALPDISGIISVIQSVNPDAMRMSDSTYTKTIRAMQFVMFHCLLNAGLFAGHKWLVAQLVAG</sequence>
<proteinExistence type="predicted"/>
<comment type="caution">
    <text evidence="1">The sequence shown here is derived from an EMBL/GenBank/DDBJ whole genome shotgun (WGS) entry which is preliminary data.</text>
</comment>
<dbReference type="Proteomes" id="UP000433737">
    <property type="component" value="Unassembled WGS sequence"/>
</dbReference>
<dbReference type="AlphaFoldDB" id="A0AAX3JBZ1"/>
<organism evidence="1 2">
    <name type="scientific">Pantoea brenneri</name>
    <dbReference type="NCBI Taxonomy" id="472694"/>
    <lineage>
        <taxon>Bacteria</taxon>
        <taxon>Pseudomonadati</taxon>
        <taxon>Pseudomonadota</taxon>
        <taxon>Gammaproteobacteria</taxon>
        <taxon>Enterobacterales</taxon>
        <taxon>Erwiniaceae</taxon>
        <taxon>Pantoea</taxon>
    </lineage>
</organism>
<evidence type="ECO:0000313" key="2">
    <source>
        <dbReference type="Proteomes" id="UP000433737"/>
    </source>
</evidence>
<dbReference type="EMBL" id="CABWMH010000052">
    <property type="protein sequence ID" value="VXC60038.1"/>
    <property type="molecule type" value="Genomic_DNA"/>
</dbReference>
<reference evidence="1 2" key="1">
    <citation type="submission" date="2019-10" db="EMBL/GenBank/DDBJ databases">
        <authorList>
            <person name="Karimi E."/>
        </authorList>
    </citation>
    <scope>NUCLEOTIDE SEQUENCE [LARGE SCALE GENOMIC DNA]</scope>
    <source>
        <strain evidence="1">Pantoea sp. 111</strain>
    </source>
</reference>
<evidence type="ECO:0000313" key="1">
    <source>
        <dbReference type="EMBL" id="VXC60038.1"/>
    </source>
</evidence>
<gene>
    <name evidence="1" type="ORF">PANT111_560073</name>
</gene>
<protein>
    <submittedName>
        <fullName evidence="1">Uncharacterized protein</fullName>
    </submittedName>
</protein>
<name>A0AAX3JBZ1_9GAMM</name>
<accession>A0AAX3JBZ1</accession>